<comment type="caution">
    <text evidence="3">The sequence shown here is derived from an EMBL/GenBank/DDBJ whole genome shotgun (WGS) entry which is preliminary data.</text>
</comment>
<evidence type="ECO:0000256" key="2">
    <source>
        <dbReference type="SAM" id="Phobius"/>
    </source>
</evidence>
<organism evidence="3 4">
    <name type="scientific">Candidatus Lumbricidiphila eiseniae</name>
    <dbReference type="NCBI Taxonomy" id="1969409"/>
    <lineage>
        <taxon>Bacteria</taxon>
        <taxon>Bacillati</taxon>
        <taxon>Actinomycetota</taxon>
        <taxon>Actinomycetes</taxon>
        <taxon>Micrococcales</taxon>
        <taxon>Microbacteriaceae</taxon>
        <taxon>Candidatus Lumbricidiphila</taxon>
    </lineage>
</organism>
<keyword evidence="2" id="KW-0812">Transmembrane</keyword>
<feature type="transmembrane region" description="Helical" evidence="2">
    <location>
        <begin position="247"/>
        <end position="266"/>
    </location>
</feature>
<feature type="transmembrane region" description="Helical" evidence="2">
    <location>
        <begin position="21"/>
        <end position="43"/>
    </location>
</feature>
<feature type="transmembrane region" description="Helical" evidence="2">
    <location>
        <begin position="294"/>
        <end position="313"/>
    </location>
</feature>
<accession>A0A2A6FTI9</accession>
<keyword evidence="2" id="KW-0472">Membrane</keyword>
<protein>
    <recommendedName>
        <fullName evidence="5">MacB-like periplasmic core domain-containing protein</fullName>
    </recommendedName>
</protein>
<name>A0A2A6FTI9_9MICO</name>
<evidence type="ECO:0000256" key="1">
    <source>
        <dbReference type="SAM" id="MobiDB-lite"/>
    </source>
</evidence>
<feature type="transmembrane region" description="Helical" evidence="2">
    <location>
        <begin position="325"/>
        <end position="348"/>
    </location>
</feature>
<gene>
    <name evidence="3" type="ORF">B5766_04620</name>
</gene>
<feature type="compositionally biased region" description="Polar residues" evidence="1">
    <location>
        <begin position="214"/>
        <end position="228"/>
    </location>
</feature>
<dbReference type="AlphaFoldDB" id="A0A2A6FTI9"/>
<evidence type="ECO:0008006" key="5">
    <source>
        <dbReference type="Google" id="ProtNLM"/>
    </source>
</evidence>
<reference evidence="4" key="1">
    <citation type="submission" date="2017-03" db="EMBL/GenBank/DDBJ databases">
        <authorList>
            <person name="Lund M.B."/>
        </authorList>
    </citation>
    <scope>NUCLEOTIDE SEQUENCE [LARGE SCALE GENOMIC DNA]</scope>
</reference>
<feature type="region of interest" description="Disordered" evidence="1">
    <location>
        <begin position="209"/>
        <end position="228"/>
    </location>
</feature>
<sequence>MKLRSILTEAGLNLSLGTSRATLFTILLTGTMTALAVADIATITTITQQAHRFRTTGGSTLIYQLPNGINGTACDGLARTPGVIAAGAIRRNLRSETAATLPAEQIPTFDITPAFGNFTALGTNRVTNGIAITANLAQTLGLQIGSQLTLIGGTTTVGTIFDYPDDGRRPGYGYGIYLPTNSNQLFDECWAEAWPVTPGLRSLLSATLAPRPQPTSNEQPPKFQQLNSTHGTSYDGKAIFTNRLTRYAPIIAAIITALLGSTAIWLRRLEISSALHAKITTPAITLQTVIETTAWTITATILTLATITTWLTLNPTPGAHEAFPHGIRVITVAAATTILAALLTTLLIKERHLFRYFRTQ</sequence>
<proteinExistence type="predicted"/>
<keyword evidence="2" id="KW-1133">Transmembrane helix</keyword>
<evidence type="ECO:0000313" key="4">
    <source>
        <dbReference type="Proteomes" id="UP000219994"/>
    </source>
</evidence>
<dbReference type="Proteomes" id="UP000219994">
    <property type="component" value="Unassembled WGS sequence"/>
</dbReference>
<dbReference type="EMBL" id="NAEP01000028">
    <property type="protein sequence ID" value="PDQ35743.1"/>
    <property type="molecule type" value="Genomic_DNA"/>
</dbReference>
<evidence type="ECO:0000313" key="3">
    <source>
        <dbReference type="EMBL" id="PDQ35743.1"/>
    </source>
</evidence>